<evidence type="ECO:0000259" key="2">
    <source>
        <dbReference type="Pfam" id="PF05378"/>
    </source>
</evidence>
<dbReference type="Pfam" id="PF05378">
    <property type="entry name" value="Hydant_A_N"/>
    <property type="match status" value="1"/>
</dbReference>
<dbReference type="PANTHER" id="PTHR11365:SF23">
    <property type="entry name" value="HYPOTHETICAL 5-OXOPROLINASE (EUROFUNG)-RELATED"/>
    <property type="match status" value="1"/>
</dbReference>
<dbReference type="RefSeq" id="WP_258734397.1">
    <property type="nucleotide sequence ID" value="NZ_JANTHZ010000010.1"/>
</dbReference>
<dbReference type="InterPro" id="IPR045079">
    <property type="entry name" value="Oxoprolinase-like"/>
</dbReference>
<evidence type="ECO:0000313" key="4">
    <source>
        <dbReference type="EMBL" id="MCS0497246.1"/>
    </source>
</evidence>
<dbReference type="InterPro" id="IPR002821">
    <property type="entry name" value="Hydantoinase_A"/>
</dbReference>
<protein>
    <submittedName>
        <fullName evidence="4">Hydantoinase/oxoprolinase family protein</fullName>
    </submittedName>
</protein>
<dbReference type="EMBL" id="JANTHZ010000010">
    <property type="protein sequence ID" value="MCS0497246.1"/>
    <property type="molecule type" value="Genomic_DNA"/>
</dbReference>
<dbReference type="GO" id="GO:0017168">
    <property type="term" value="F:5-oxoprolinase (ATP-hydrolyzing) activity"/>
    <property type="evidence" value="ECO:0007669"/>
    <property type="project" value="TreeGrafter"/>
</dbReference>
<comment type="caution">
    <text evidence="4">The sequence shown here is derived from an EMBL/GenBank/DDBJ whole genome shotgun (WGS) entry which is preliminary data.</text>
</comment>
<keyword evidence="5" id="KW-1185">Reference proteome</keyword>
<proteinExistence type="predicted"/>
<feature type="domain" description="Hydantoinase A/oxoprolinase" evidence="1">
    <location>
        <begin position="217"/>
        <end position="512"/>
    </location>
</feature>
<feature type="domain" description="Hydantoinase/oxoprolinase N-terminal" evidence="2">
    <location>
        <begin position="12"/>
        <end position="194"/>
    </location>
</feature>
<gene>
    <name evidence="4" type="ORF">NVS89_19340</name>
</gene>
<accession>A0A9X2PEI4</accession>
<dbReference type="GO" id="GO:0006749">
    <property type="term" value="P:glutathione metabolic process"/>
    <property type="evidence" value="ECO:0007669"/>
    <property type="project" value="TreeGrafter"/>
</dbReference>
<sequence>MNKPVAFDNTLRIAVDIGGTFTDGVATLSPQGRIWVAKSPTTPADPGEAVTTVIRDLLRQVEQSYGSAEAAPALAEVVHGTTLITNTLIERKGAKTGLVTTSGMRDALDIGREWRYDIYDLDIELPKPLIEARDRVEVAERLDSRGEVLDPLDEDKLARMVEALRGLEVESVAVSLLHSYVNTEHEKAIEARLKAALPELSVSLSSDLAREIKEFERTSTVAANAYVKPLVATYLQELDARIAAIRPGIPLRVMVSSGGFSSAESGAQSPILLLESGPAAGVMSALNTARQSGIDKVLAFDMGGTTAKACVAVGGDAPIAHSFECARVERFKRGSGLPILIPSIELIEIGAGGGSIAHCNRLGLLNIGPESSGSVPGPACYGRGGTDPTVTDADLLLGYLSPDNFLGGEMALDVANATAAMARLAGELKVSPLEATWGICNVVNENMASAARIHIAENGLDPRDFTMVATGGAGPVHAVEVARKLRIPRVLIPIAAGAGSCLGMLAAPARIDRAWSNPQLLADVDWAQVEENLAALRRQSEVELAEAGAQDVEWVIGAAMRYYGQGAELSVSIPYEGVSPATAGVLLAAFEAEYERLYGRLVPNAAPQVITWRLVGRAPSEGHHFEWGDNRVRGGDGASQGATGRREIYLPLKGGFGPVPVHDRYSIEPGRTLQGPLILEERESTIVVAVEADVTIRPDLTVAVTIKEFD</sequence>
<dbReference type="AlphaFoldDB" id="A0A9X2PEI4"/>
<feature type="domain" description="Acetophenone carboxylase-like C-terminal" evidence="3">
    <location>
        <begin position="539"/>
        <end position="695"/>
    </location>
</feature>
<reference evidence="4" key="1">
    <citation type="submission" date="2022-08" db="EMBL/GenBank/DDBJ databases">
        <authorList>
            <person name="Li F."/>
        </authorList>
    </citation>
    <scope>NUCLEOTIDE SEQUENCE</scope>
    <source>
        <strain evidence="4">MQZ15Z-1</strain>
    </source>
</reference>
<dbReference type="Proteomes" id="UP001151088">
    <property type="component" value="Unassembled WGS sequence"/>
</dbReference>
<dbReference type="InterPro" id="IPR049517">
    <property type="entry name" value="ACX-like_C"/>
</dbReference>
<name>A0A9X2PEI4_9HYPH</name>
<dbReference type="Pfam" id="PF01968">
    <property type="entry name" value="Hydantoinase_A"/>
    <property type="match status" value="1"/>
</dbReference>
<evidence type="ECO:0000313" key="5">
    <source>
        <dbReference type="Proteomes" id="UP001151088"/>
    </source>
</evidence>
<evidence type="ECO:0000259" key="3">
    <source>
        <dbReference type="Pfam" id="PF19278"/>
    </source>
</evidence>
<evidence type="ECO:0000259" key="1">
    <source>
        <dbReference type="Pfam" id="PF01968"/>
    </source>
</evidence>
<dbReference type="Pfam" id="PF19278">
    <property type="entry name" value="Hydant_A_C"/>
    <property type="match status" value="1"/>
</dbReference>
<dbReference type="PANTHER" id="PTHR11365">
    <property type="entry name" value="5-OXOPROLINASE RELATED"/>
    <property type="match status" value="1"/>
</dbReference>
<organism evidence="4 5">
    <name type="scientific">Ancylobacter mangrovi</name>
    <dbReference type="NCBI Taxonomy" id="2972472"/>
    <lineage>
        <taxon>Bacteria</taxon>
        <taxon>Pseudomonadati</taxon>
        <taxon>Pseudomonadota</taxon>
        <taxon>Alphaproteobacteria</taxon>
        <taxon>Hyphomicrobiales</taxon>
        <taxon>Xanthobacteraceae</taxon>
        <taxon>Ancylobacter</taxon>
    </lineage>
</organism>
<dbReference type="InterPro" id="IPR008040">
    <property type="entry name" value="Hydant_A_N"/>
</dbReference>
<dbReference type="GO" id="GO:0005829">
    <property type="term" value="C:cytosol"/>
    <property type="evidence" value="ECO:0007669"/>
    <property type="project" value="TreeGrafter"/>
</dbReference>